<reference evidence="2" key="1">
    <citation type="submission" date="2023-03" db="EMBL/GenBank/DDBJ databases">
        <title>Massive genome expansion in bonnet fungi (Mycena s.s.) driven by repeated elements and novel gene families across ecological guilds.</title>
        <authorList>
            <consortium name="Lawrence Berkeley National Laboratory"/>
            <person name="Harder C.B."/>
            <person name="Miyauchi S."/>
            <person name="Viragh M."/>
            <person name="Kuo A."/>
            <person name="Thoen E."/>
            <person name="Andreopoulos B."/>
            <person name="Lu D."/>
            <person name="Skrede I."/>
            <person name="Drula E."/>
            <person name="Henrissat B."/>
            <person name="Morin E."/>
            <person name="Kohler A."/>
            <person name="Barry K."/>
            <person name="LaButti K."/>
            <person name="Morin E."/>
            <person name="Salamov A."/>
            <person name="Lipzen A."/>
            <person name="Mereny Z."/>
            <person name="Hegedus B."/>
            <person name="Baldrian P."/>
            <person name="Stursova M."/>
            <person name="Weitz H."/>
            <person name="Taylor A."/>
            <person name="Grigoriev I.V."/>
            <person name="Nagy L.G."/>
            <person name="Martin F."/>
            <person name="Kauserud H."/>
        </authorList>
    </citation>
    <scope>NUCLEOTIDE SEQUENCE</scope>
    <source>
        <strain evidence="2">CBHHK182m</strain>
    </source>
</reference>
<sequence length="557" mass="63388">MYSQVQAHELIDQFCLVRLVNTRSYTLNAGELLLRAVEDEKPSAALQFKSGTRNVRTMSDAERLNTPRERREWWLLRQMDEREMKDKRIASFLIGENQERDQTHPKGPEASRRLQTQTAEFDIDMSGRENNPYCRPSTPSPLPPCSRHSTPRWADSARIWCSFWVTGAQRLTPALVWVREYSYVILEFCENGSLHNISKHKRRCGGRQSILAPEVIEQRSVGCAQRRDQKSRRIIGATISRRGSRERSCKVVLEKTPAEEDHTGSSAEEDDTASDASHILARVRLMLTCFFLLVRFTLRVDDVLSLMHARPGPLYQQPATRRAYLPLTDPDFIAEVLTGLPRHAALEEGFDHTQLVRPRDVVRQQRGPHPPRPSPSPPLGPNPPPSFCSGSTLSPSPLPPSQPRSLSSVEDVHYAAGPTPWPLKSFSVSPHETQTPAWATQLWETTPRHMCTVPLRTPSSPRYSPLAVPAAQGDRDTTVQRKKRSVVEDRWWQTHPPLYLIQGLQYHKYYIRLLYPCNPVFHFFPLSVPVALKLTPIVLPSPPDTLLHTLSYPAPFR</sequence>
<feature type="region of interest" description="Disordered" evidence="1">
    <location>
        <begin position="349"/>
        <end position="409"/>
    </location>
</feature>
<feature type="region of interest" description="Disordered" evidence="1">
    <location>
        <begin position="254"/>
        <end position="273"/>
    </location>
</feature>
<organism evidence="2 3">
    <name type="scientific">Mycena metata</name>
    <dbReference type="NCBI Taxonomy" id="1033252"/>
    <lineage>
        <taxon>Eukaryota</taxon>
        <taxon>Fungi</taxon>
        <taxon>Dikarya</taxon>
        <taxon>Basidiomycota</taxon>
        <taxon>Agaricomycotina</taxon>
        <taxon>Agaricomycetes</taxon>
        <taxon>Agaricomycetidae</taxon>
        <taxon>Agaricales</taxon>
        <taxon>Marasmiineae</taxon>
        <taxon>Mycenaceae</taxon>
        <taxon>Mycena</taxon>
    </lineage>
</organism>
<feature type="region of interest" description="Disordered" evidence="1">
    <location>
        <begin position="125"/>
        <end position="146"/>
    </location>
</feature>
<feature type="compositionally biased region" description="Basic and acidic residues" evidence="1">
    <location>
        <begin position="254"/>
        <end position="263"/>
    </location>
</feature>
<evidence type="ECO:0000313" key="2">
    <source>
        <dbReference type="EMBL" id="KAJ7735819.1"/>
    </source>
</evidence>
<feature type="compositionally biased region" description="Basic and acidic residues" evidence="1">
    <location>
        <begin position="97"/>
        <end position="112"/>
    </location>
</feature>
<dbReference type="AlphaFoldDB" id="A0AAD7I776"/>
<comment type="caution">
    <text evidence="2">The sequence shown here is derived from an EMBL/GenBank/DDBJ whole genome shotgun (WGS) entry which is preliminary data.</text>
</comment>
<gene>
    <name evidence="2" type="ORF">B0H16DRAFT_1764987</name>
</gene>
<evidence type="ECO:0000256" key="1">
    <source>
        <dbReference type="SAM" id="MobiDB-lite"/>
    </source>
</evidence>
<proteinExistence type="predicted"/>
<dbReference type="EMBL" id="JARKIB010000125">
    <property type="protein sequence ID" value="KAJ7735819.1"/>
    <property type="molecule type" value="Genomic_DNA"/>
</dbReference>
<dbReference type="Proteomes" id="UP001215598">
    <property type="component" value="Unassembled WGS sequence"/>
</dbReference>
<protein>
    <submittedName>
        <fullName evidence="2">Uncharacterized protein</fullName>
    </submittedName>
</protein>
<feature type="region of interest" description="Disordered" evidence="1">
    <location>
        <begin position="93"/>
        <end position="112"/>
    </location>
</feature>
<feature type="compositionally biased region" description="Pro residues" evidence="1">
    <location>
        <begin position="368"/>
        <end position="386"/>
    </location>
</feature>
<name>A0AAD7I776_9AGAR</name>
<accession>A0AAD7I776</accession>
<evidence type="ECO:0000313" key="3">
    <source>
        <dbReference type="Proteomes" id="UP001215598"/>
    </source>
</evidence>
<keyword evidence="3" id="KW-1185">Reference proteome</keyword>